<dbReference type="PANTHER" id="PTHR46230:SF4">
    <property type="entry name" value="PROTEIN BOLA4, CHLOROPLASTIC_MITOCHONDRIAL"/>
    <property type="match status" value="1"/>
</dbReference>
<dbReference type="OrthoDB" id="4983at2759"/>
<dbReference type="PANTHER" id="PTHR46230">
    <property type="match status" value="1"/>
</dbReference>
<proteinExistence type="inferred from homology"/>
<protein>
    <submittedName>
        <fullName evidence="2">Uncharacterized protein</fullName>
    </submittedName>
</protein>
<dbReference type="EMBL" id="JAEHOC010000021">
    <property type="protein sequence ID" value="KAG2432583.1"/>
    <property type="molecule type" value="Genomic_DNA"/>
</dbReference>
<organism evidence="2 3">
    <name type="scientific">Chlamydomonas incerta</name>
    <dbReference type="NCBI Taxonomy" id="51695"/>
    <lineage>
        <taxon>Eukaryota</taxon>
        <taxon>Viridiplantae</taxon>
        <taxon>Chlorophyta</taxon>
        <taxon>core chlorophytes</taxon>
        <taxon>Chlorophyceae</taxon>
        <taxon>CS clade</taxon>
        <taxon>Chlamydomonadales</taxon>
        <taxon>Chlamydomonadaceae</taxon>
        <taxon>Chlamydomonas</taxon>
    </lineage>
</organism>
<dbReference type="InterPro" id="IPR036065">
    <property type="entry name" value="BolA-like_sf"/>
</dbReference>
<dbReference type="GO" id="GO:0016226">
    <property type="term" value="P:iron-sulfur cluster assembly"/>
    <property type="evidence" value="ECO:0007669"/>
    <property type="project" value="TreeGrafter"/>
</dbReference>
<evidence type="ECO:0000313" key="2">
    <source>
        <dbReference type="EMBL" id="KAG2432583.1"/>
    </source>
</evidence>
<dbReference type="Gene3D" id="3.10.20.90">
    <property type="entry name" value="Phosphatidylinositol 3-kinase Catalytic Subunit, Chain A, domain 1"/>
    <property type="match status" value="1"/>
</dbReference>
<sequence>MASLFARPALALPRVGQQETCCSSKVTFAAPRSARTTLRVAPAAPSPSAEVSGRSQLLVAHGIPISGPGAASPASGGVDGQVTSVLMDSMKAKICEALETDDCSISDVYGDGRHVSIDVVSKLFEGKNSMQRQRMVYKAIWLELQETVHAVDAMTTKTPEEAK</sequence>
<name>A0A835W0E5_CHLIN</name>
<reference evidence="2" key="1">
    <citation type="journal article" date="2020" name="bioRxiv">
        <title>Comparative genomics of Chlamydomonas.</title>
        <authorList>
            <person name="Craig R.J."/>
            <person name="Hasan A.R."/>
            <person name="Ness R.W."/>
            <person name="Keightley P.D."/>
        </authorList>
    </citation>
    <scope>NUCLEOTIDE SEQUENCE</scope>
    <source>
        <strain evidence="2">SAG 7.73</strain>
    </source>
</reference>
<gene>
    <name evidence="2" type="ORF">HXX76_008927</name>
</gene>
<dbReference type="InterPro" id="IPR002634">
    <property type="entry name" value="BolA"/>
</dbReference>
<dbReference type="AlphaFoldDB" id="A0A835W0E5"/>
<dbReference type="SUPFAM" id="SSF82657">
    <property type="entry name" value="BolA-like"/>
    <property type="match status" value="1"/>
</dbReference>
<dbReference type="Pfam" id="PF01722">
    <property type="entry name" value="BolA"/>
    <property type="match status" value="1"/>
</dbReference>
<dbReference type="Proteomes" id="UP000650467">
    <property type="component" value="Unassembled WGS sequence"/>
</dbReference>
<accession>A0A835W0E5</accession>
<comment type="caution">
    <text evidence="2">The sequence shown here is derived from an EMBL/GenBank/DDBJ whole genome shotgun (WGS) entry which is preliminary data.</text>
</comment>
<evidence type="ECO:0000313" key="3">
    <source>
        <dbReference type="Proteomes" id="UP000650467"/>
    </source>
</evidence>
<keyword evidence="3" id="KW-1185">Reference proteome</keyword>
<evidence type="ECO:0000256" key="1">
    <source>
        <dbReference type="RuleBase" id="RU003860"/>
    </source>
</evidence>
<comment type="similarity">
    <text evidence="1">Belongs to the BolA/IbaG family.</text>
</comment>